<gene>
    <name evidence="1" type="ORF">dsmv_2848</name>
</gene>
<evidence type="ECO:0000313" key="1">
    <source>
        <dbReference type="EMBL" id="EPR38640.1"/>
    </source>
</evidence>
<proteinExistence type="predicted"/>
<dbReference type="Proteomes" id="UP000014977">
    <property type="component" value="Unassembled WGS sequence"/>
</dbReference>
<name>S7TPP3_DESML</name>
<comment type="caution">
    <text evidence="1">The sequence shown here is derived from an EMBL/GenBank/DDBJ whole genome shotgun (WGS) entry which is preliminary data.</text>
</comment>
<evidence type="ECO:0000313" key="2">
    <source>
        <dbReference type="Proteomes" id="UP000014977"/>
    </source>
</evidence>
<reference evidence="1 2" key="1">
    <citation type="journal article" date="2013" name="Genome Announc.">
        <title>Draft genome sequences for three mercury-methylating, sulfate-reducing bacteria.</title>
        <authorList>
            <person name="Brown S.D."/>
            <person name="Hurt R.A.Jr."/>
            <person name="Gilmour C.C."/>
            <person name="Elias D.A."/>
        </authorList>
    </citation>
    <scope>NUCLEOTIDE SEQUENCE [LARGE SCALE GENOMIC DNA]</scope>
    <source>
        <strain evidence="1 2">DSM 2059</strain>
    </source>
</reference>
<dbReference type="EMBL" id="ATHJ01000095">
    <property type="protein sequence ID" value="EPR38640.1"/>
    <property type="molecule type" value="Genomic_DNA"/>
</dbReference>
<sequence>MPAMNVPACAKHISPLPILRAGAEIGALFNHYMIKVKMRDLV</sequence>
<protein>
    <submittedName>
        <fullName evidence="1">Uncharacterized protein</fullName>
    </submittedName>
</protein>
<accession>S7TPP3</accession>
<keyword evidence="2" id="KW-1185">Reference proteome</keyword>
<organism evidence="1 2">
    <name type="scientific">Desulfococcus multivorans DSM 2059</name>
    <dbReference type="NCBI Taxonomy" id="1121405"/>
    <lineage>
        <taxon>Bacteria</taxon>
        <taxon>Pseudomonadati</taxon>
        <taxon>Thermodesulfobacteriota</taxon>
        <taxon>Desulfobacteria</taxon>
        <taxon>Desulfobacterales</taxon>
        <taxon>Desulfococcaceae</taxon>
        <taxon>Desulfococcus</taxon>
    </lineage>
</organism>
<dbReference type="AlphaFoldDB" id="S7TPP3"/>